<evidence type="ECO:0000313" key="2">
    <source>
        <dbReference type="Proteomes" id="UP000003994"/>
    </source>
</evidence>
<dbReference type="Proteomes" id="UP000003994">
    <property type="component" value="Unassembled WGS sequence"/>
</dbReference>
<dbReference type="PATRIC" id="fig|883077.3.peg.1705"/>
<protein>
    <submittedName>
        <fullName evidence="1">Uncharacterized protein</fullName>
    </submittedName>
</protein>
<comment type="caution">
    <text evidence="1">The sequence shown here is derived from an EMBL/GenBank/DDBJ whole genome shotgun (WGS) entry which is preliminary data.</text>
</comment>
<accession>K0YN66</accession>
<gene>
    <name evidence="1" type="ORF">HMPREF9241_01692</name>
</gene>
<dbReference type="AlphaFoldDB" id="K0YN66"/>
<keyword evidence="2" id="KW-1185">Reference proteome</keyword>
<dbReference type="EMBL" id="AGWQ01000010">
    <property type="protein sequence ID" value="EJZ84916.1"/>
    <property type="molecule type" value="Genomic_DNA"/>
</dbReference>
<proteinExistence type="predicted"/>
<name>K0YN66_9ACTO</name>
<dbReference type="HOGENOM" id="CLU_2244199_0_0_11"/>
<reference evidence="1 2" key="1">
    <citation type="submission" date="2012-07" db="EMBL/GenBank/DDBJ databases">
        <title>The Genome Sequence of Actinomyces turicensis ACS-279-V-COL4.</title>
        <authorList>
            <consortium name="The Broad Institute Genome Sequencing Platform"/>
            <person name="Earl A."/>
            <person name="Ward D."/>
            <person name="Feldgarden M."/>
            <person name="Gevers D."/>
            <person name="Saerens B."/>
            <person name="Vaneechoutte M."/>
            <person name="Walker B."/>
            <person name="Young S.K."/>
            <person name="Zeng Q."/>
            <person name="Gargeya S."/>
            <person name="Fitzgerald M."/>
            <person name="Haas B."/>
            <person name="Abouelleil A."/>
            <person name="Alvarado L."/>
            <person name="Arachchi H.M."/>
            <person name="Berlin A."/>
            <person name="Chapman S.B."/>
            <person name="Goldberg J."/>
            <person name="Griggs A."/>
            <person name="Gujja S."/>
            <person name="Hansen M."/>
            <person name="Howarth C."/>
            <person name="Imamovic A."/>
            <person name="Larimer J."/>
            <person name="McCowen C."/>
            <person name="Montmayeur A."/>
            <person name="Murphy C."/>
            <person name="Neiman D."/>
            <person name="Pearson M."/>
            <person name="Priest M."/>
            <person name="Roberts A."/>
            <person name="Saif S."/>
            <person name="Shea T."/>
            <person name="Sisk P."/>
            <person name="Sykes S."/>
            <person name="Wortman J."/>
            <person name="Nusbaum C."/>
            <person name="Birren B."/>
        </authorList>
    </citation>
    <scope>NUCLEOTIDE SEQUENCE [LARGE SCALE GENOMIC DNA]</scope>
    <source>
        <strain evidence="1 2">ACS-279-V-Col4</strain>
    </source>
</reference>
<evidence type="ECO:0000313" key="1">
    <source>
        <dbReference type="EMBL" id="EJZ84916.1"/>
    </source>
</evidence>
<dbReference type="STRING" id="883077.HMPREF9241_01692"/>
<dbReference type="RefSeq" id="WP_006681888.1">
    <property type="nucleotide sequence ID" value="NZ_JH815212.1"/>
</dbReference>
<organism evidence="1 2">
    <name type="scientific">Schaalia turicensis ACS-279-V-Col4</name>
    <dbReference type="NCBI Taxonomy" id="883077"/>
    <lineage>
        <taxon>Bacteria</taxon>
        <taxon>Bacillati</taxon>
        <taxon>Actinomycetota</taxon>
        <taxon>Actinomycetes</taxon>
        <taxon>Actinomycetales</taxon>
        <taxon>Actinomycetaceae</taxon>
        <taxon>Schaalia</taxon>
    </lineage>
</organism>
<sequence>MTAKLKIYNPADANGAPGGKRLTRVKTVASALKTRSREEVLLSAGVRVAKTLDKPDLLDRDRAQLTRLVLEIASELEKLDAERATEARSLHVVAEDQPFDAKAI</sequence>